<dbReference type="OrthoDB" id="9773221at2"/>
<evidence type="ECO:0000313" key="11">
    <source>
        <dbReference type="Proteomes" id="UP000093352"/>
    </source>
</evidence>
<dbReference type="STRING" id="1871336.BBG48_02750"/>
<keyword evidence="6 7" id="KW-0472">Membrane</keyword>
<dbReference type="InterPro" id="IPR000515">
    <property type="entry name" value="MetI-like"/>
</dbReference>
<dbReference type="InterPro" id="IPR045621">
    <property type="entry name" value="BPD_transp_1_N"/>
</dbReference>
<evidence type="ECO:0000256" key="1">
    <source>
        <dbReference type="ARBA" id="ARBA00004651"/>
    </source>
</evidence>
<evidence type="ECO:0000259" key="8">
    <source>
        <dbReference type="PROSITE" id="PS50928"/>
    </source>
</evidence>
<dbReference type="Gene3D" id="1.10.3720.10">
    <property type="entry name" value="MetI-like"/>
    <property type="match status" value="1"/>
</dbReference>
<feature type="transmembrane region" description="Helical" evidence="7">
    <location>
        <begin position="134"/>
        <end position="157"/>
    </location>
</feature>
<comment type="caution">
    <text evidence="9">The sequence shown here is derived from an EMBL/GenBank/DDBJ whole genome shotgun (WGS) entry which is preliminary data.</text>
</comment>
<dbReference type="GO" id="GO:0005886">
    <property type="term" value="C:plasma membrane"/>
    <property type="evidence" value="ECO:0007669"/>
    <property type="project" value="UniProtKB-SubCell"/>
</dbReference>
<dbReference type="CDD" id="cd06261">
    <property type="entry name" value="TM_PBP2"/>
    <property type="match status" value="1"/>
</dbReference>
<reference evidence="10 12" key="3">
    <citation type="submission" date="2019-07" db="EMBL/GenBank/DDBJ databases">
        <title>Criibacterium bergeronii gen. nov., sp. nov. isolated from human clinical samples.</title>
        <authorList>
            <person name="Maheux A.F."/>
            <person name="Boudreau D.K."/>
            <person name="Berube E."/>
            <person name="Brodeur S."/>
            <person name="Bernard K.A."/>
            <person name="Abed J.Y."/>
            <person name="Ducrey E."/>
            <person name="Guay E.F."/>
            <person name="Raymond F."/>
            <person name="Corbeil J."/>
            <person name="Domingo M.-C."/>
            <person name="Roy P.H."/>
            <person name="Boissinot M."/>
            <person name="Tocheva E.I."/>
            <person name="Omar R.F."/>
        </authorList>
    </citation>
    <scope>NUCLEOTIDE SEQUENCE [LARGE SCALE GENOMIC DNA]</scope>
    <source>
        <strain evidence="10 12">CCRI-24246</strain>
    </source>
</reference>
<dbReference type="RefSeq" id="WP_068912600.1">
    <property type="nucleotide sequence ID" value="NZ_MBEW02000004.1"/>
</dbReference>
<evidence type="ECO:0000256" key="6">
    <source>
        <dbReference type="ARBA" id="ARBA00023136"/>
    </source>
</evidence>
<evidence type="ECO:0000256" key="3">
    <source>
        <dbReference type="ARBA" id="ARBA00022475"/>
    </source>
</evidence>
<sequence>MGRYFLKRLLLMIPVIFVTSFLIYAAMNMTSGDVALSLAPENASDAQIELIRKDLGLDQPFIVRYVKYMTGMLKGDLGVSYITGKDVFKTYMQRLPATMELAITSVLVSVFIAIPLGIYTAIHQNTWKDNLGMVFALFGVSMPNFWLGLMLMLFFSLNLGWLPSSGRHGFTSVILPALTVGLGLAALITRTTRSSMLDVLRQDYMTTARAKGANEKRVIFNHGLKNALIPIITVIGMQLSNVLTGSVLAETVFSWPGVGRLIFDSISKRDTPMVTGAIIMSCVLMSIVNLLVDFVYAFFDPRIKAQYVKKK</sequence>
<keyword evidence="3" id="KW-1003">Cell membrane</keyword>
<keyword evidence="5 7" id="KW-1133">Transmembrane helix</keyword>
<dbReference type="InterPro" id="IPR035906">
    <property type="entry name" value="MetI-like_sf"/>
</dbReference>
<evidence type="ECO:0000256" key="5">
    <source>
        <dbReference type="ARBA" id="ARBA00022989"/>
    </source>
</evidence>
<comment type="subcellular location">
    <subcellularLocation>
        <location evidence="1 7">Cell membrane</location>
        <topology evidence="1 7">Multi-pass membrane protein</topology>
    </subcellularLocation>
</comment>
<evidence type="ECO:0000256" key="4">
    <source>
        <dbReference type="ARBA" id="ARBA00022692"/>
    </source>
</evidence>
<feature type="domain" description="ABC transmembrane type-1" evidence="8">
    <location>
        <begin position="95"/>
        <end position="296"/>
    </location>
</feature>
<feature type="transmembrane region" description="Helical" evidence="7">
    <location>
        <begin position="101"/>
        <end position="122"/>
    </location>
</feature>
<evidence type="ECO:0000256" key="7">
    <source>
        <dbReference type="RuleBase" id="RU363032"/>
    </source>
</evidence>
<dbReference type="Pfam" id="PF00528">
    <property type="entry name" value="BPD_transp_1"/>
    <property type="match status" value="1"/>
</dbReference>
<dbReference type="EMBL" id="VJXW01000013">
    <property type="protein sequence ID" value="TRW24548.1"/>
    <property type="molecule type" value="Genomic_DNA"/>
</dbReference>
<evidence type="ECO:0000313" key="12">
    <source>
        <dbReference type="Proteomes" id="UP000319424"/>
    </source>
</evidence>
<dbReference type="Proteomes" id="UP000319424">
    <property type="component" value="Unassembled WGS sequence"/>
</dbReference>
<feature type="transmembrane region" description="Helical" evidence="7">
    <location>
        <begin position="227"/>
        <end position="253"/>
    </location>
</feature>
<keyword evidence="2 7" id="KW-0813">Transport</keyword>
<proteinExistence type="inferred from homology"/>
<dbReference type="GO" id="GO:0055085">
    <property type="term" value="P:transmembrane transport"/>
    <property type="evidence" value="ECO:0007669"/>
    <property type="project" value="InterPro"/>
</dbReference>
<reference evidence="9" key="2">
    <citation type="submission" date="2018-07" db="EMBL/GenBank/DDBJ databases">
        <authorList>
            <person name="Quirk P.G."/>
            <person name="Krulwich T.A."/>
        </authorList>
    </citation>
    <scope>NUCLEOTIDE SEQUENCE</scope>
    <source>
        <strain evidence="9">CCRI-22567</strain>
    </source>
</reference>
<evidence type="ECO:0000256" key="2">
    <source>
        <dbReference type="ARBA" id="ARBA00022448"/>
    </source>
</evidence>
<protein>
    <submittedName>
        <fullName evidence="9">ABC transporter permease</fullName>
    </submittedName>
</protein>
<organism evidence="9 11">
    <name type="scientific">Criibacterium bergeronii</name>
    <dbReference type="NCBI Taxonomy" id="1871336"/>
    <lineage>
        <taxon>Bacteria</taxon>
        <taxon>Bacillati</taxon>
        <taxon>Bacillota</taxon>
        <taxon>Clostridia</taxon>
        <taxon>Peptostreptococcales</taxon>
        <taxon>Filifactoraceae</taxon>
        <taxon>Criibacterium</taxon>
    </lineage>
</organism>
<keyword evidence="11" id="KW-1185">Reference proteome</keyword>
<dbReference type="PANTHER" id="PTHR43163">
    <property type="entry name" value="DIPEPTIDE TRANSPORT SYSTEM PERMEASE PROTEIN DPPB-RELATED"/>
    <property type="match status" value="1"/>
</dbReference>
<dbReference type="PROSITE" id="PS50928">
    <property type="entry name" value="ABC_TM1"/>
    <property type="match status" value="1"/>
</dbReference>
<dbReference type="AlphaFoldDB" id="A0A371IMY5"/>
<evidence type="ECO:0000313" key="10">
    <source>
        <dbReference type="EMBL" id="TRW24548.1"/>
    </source>
</evidence>
<dbReference type="Pfam" id="PF19300">
    <property type="entry name" value="BPD_transp_1_N"/>
    <property type="match status" value="1"/>
</dbReference>
<gene>
    <name evidence="9" type="ORF">BBG48_002915</name>
    <name evidence="10" type="ORF">FL857_08630</name>
</gene>
<dbReference type="EMBL" id="MBEW02000004">
    <property type="protein sequence ID" value="RDY21796.1"/>
    <property type="molecule type" value="Genomic_DNA"/>
</dbReference>
<reference evidence="9 11" key="1">
    <citation type="journal article" date="2016" name="Genome Announc.">
        <title>Draft Genome Sequence of Criibacterium bergeronii gen. nov., sp. nov., Strain CCRI-22567T, Isolated from a Vaginal Sample from a Woman with Bacterial Vaginosis.</title>
        <authorList>
            <person name="Maheux A.F."/>
            <person name="Berube E."/>
            <person name="Boudreau D.K."/>
            <person name="Raymond F."/>
            <person name="Corbeil J."/>
            <person name="Roy P.H."/>
            <person name="Boissinot M."/>
            <person name="Omar R.F."/>
        </authorList>
    </citation>
    <scope>NUCLEOTIDE SEQUENCE [LARGE SCALE GENOMIC DNA]</scope>
    <source>
        <strain evidence="9 11">CCRI-22567</strain>
    </source>
</reference>
<comment type="similarity">
    <text evidence="7">Belongs to the binding-protein-dependent transport system permease family.</text>
</comment>
<name>A0A371IMY5_9FIRM</name>
<evidence type="ECO:0000313" key="9">
    <source>
        <dbReference type="EMBL" id="RDY21796.1"/>
    </source>
</evidence>
<dbReference type="PANTHER" id="PTHR43163:SF6">
    <property type="entry name" value="DIPEPTIDE TRANSPORT SYSTEM PERMEASE PROTEIN DPPB-RELATED"/>
    <property type="match status" value="1"/>
</dbReference>
<dbReference type="Proteomes" id="UP000093352">
    <property type="component" value="Unassembled WGS sequence"/>
</dbReference>
<feature type="transmembrane region" description="Helical" evidence="7">
    <location>
        <begin position="169"/>
        <end position="188"/>
    </location>
</feature>
<dbReference type="SUPFAM" id="SSF161098">
    <property type="entry name" value="MetI-like"/>
    <property type="match status" value="1"/>
</dbReference>
<keyword evidence="4 7" id="KW-0812">Transmembrane</keyword>
<accession>A0A371IMY5</accession>
<feature type="transmembrane region" description="Helical" evidence="7">
    <location>
        <begin position="9"/>
        <end position="27"/>
    </location>
</feature>
<feature type="transmembrane region" description="Helical" evidence="7">
    <location>
        <begin position="273"/>
        <end position="299"/>
    </location>
</feature>